<dbReference type="Pfam" id="PF13432">
    <property type="entry name" value="TPR_16"/>
    <property type="match status" value="1"/>
</dbReference>
<dbReference type="InterPro" id="IPR019734">
    <property type="entry name" value="TPR_rpt"/>
</dbReference>
<feature type="domain" description="SPOR" evidence="1">
    <location>
        <begin position="255"/>
        <end position="336"/>
    </location>
</feature>
<dbReference type="SUPFAM" id="SSF48452">
    <property type="entry name" value="TPR-like"/>
    <property type="match status" value="1"/>
</dbReference>
<dbReference type="SMART" id="SM00028">
    <property type="entry name" value="TPR"/>
    <property type="match status" value="4"/>
</dbReference>
<dbReference type="SUPFAM" id="SSF110997">
    <property type="entry name" value="Sporulation related repeat"/>
    <property type="match status" value="1"/>
</dbReference>
<dbReference type="Gene3D" id="1.25.40.10">
    <property type="entry name" value="Tetratricopeptide repeat domain"/>
    <property type="match status" value="1"/>
</dbReference>
<dbReference type="InterPro" id="IPR036680">
    <property type="entry name" value="SPOR-like_sf"/>
</dbReference>
<dbReference type="InterPro" id="IPR007730">
    <property type="entry name" value="SPOR-like_dom"/>
</dbReference>
<evidence type="ECO:0000313" key="2">
    <source>
        <dbReference type="EMBL" id="GAM61488.1"/>
    </source>
</evidence>
<protein>
    <submittedName>
        <fullName evidence="2">Flp pilus assembly protein tadD</fullName>
    </submittedName>
</protein>
<dbReference type="PROSITE" id="PS51724">
    <property type="entry name" value="SPOR"/>
    <property type="match status" value="1"/>
</dbReference>
<dbReference type="GO" id="GO:0042834">
    <property type="term" value="F:peptidoglycan binding"/>
    <property type="evidence" value="ECO:0007669"/>
    <property type="project" value="InterPro"/>
</dbReference>
<reference evidence="2 3" key="2">
    <citation type="submission" date="2015-01" db="EMBL/GenBank/DDBJ databases">
        <authorList>
            <consortium name="NBRP consortium"/>
            <person name="Sawabe T."/>
            <person name="Meirelles P."/>
            <person name="Feng G."/>
            <person name="Sayaka M."/>
            <person name="Hattori M."/>
            <person name="Ohkuma M."/>
        </authorList>
    </citation>
    <scope>NUCLEOTIDE SEQUENCE [LARGE SCALE GENOMIC DNA]</scope>
    <source>
        <strain evidence="2 3">JCM19232</strain>
    </source>
</reference>
<comment type="caution">
    <text evidence="2">The sequence shown here is derived from an EMBL/GenBank/DDBJ whole genome shotgun (WGS) entry which is preliminary data.</text>
</comment>
<dbReference type="PROSITE" id="PS51257">
    <property type="entry name" value="PROKAR_LIPOPROTEIN"/>
    <property type="match status" value="1"/>
</dbReference>
<name>A0A0B8PEE7_9VIBR</name>
<proteinExistence type="predicted"/>
<gene>
    <name evidence="2" type="ORF">JCM19232_5789</name>
</gene>
<evidence type="ECO:0000313" key="3">
    <source>
        <dbReference type="Proteomes" id="UP000031670"/>
    </source>
</evidence>
<sequence length="337" mass="37611">MKYPIILLSLFLSGCATTGQEEQQTIEQLTVSKNYAGLVEVYKSKVIENDQDWDAQQKLAEAYLKSGDVESANFYVQRVIDLSDQPSGSAYFLKGKILAKNFDFEGALQHYSQALALGLIDAELYMQRGIALAQTKKYETALDSFNLARLRGFNETAVKNNIAMVYIYQGDFQSAVDILLPVYEQDTTNSKVSSNLKLSLMKLEATEDSNETSVEIDPEKATTEVEAQSSAGEAEVSAISAEEFFEAEAVNIKSTPSERKYYIQLGAYDNMPEALEKRNELLDTRLPISIKSADLGKSGTWYRLLTGEFDTYRQARTFAVSNKAALASHDYFIQVIK</sequence>
<dbReference type="AlphaFoldDB" id="A0A0B8PEE7"/>
<accession>A0A0B8PEE7</accession>
<reference evidence="2 3" key="1">
    <citation type="submission" date="2015-01" db="EMBL/GenBank/DDBJ databases">
        <title>Vibrio sp. C5 JCM 19232 whole genome shotgun sequence.</title>
        <authorList>
            <person name="Sawabe T."/>
            <person name="Meirelles P."/>
            <person name="Feng G."/>
            <person name="Sayaka M."/>
            <person name="Hattori M."/>
            <person name="Ohkuma M."/>
        </authorList>
    </citation>
    <scope>NUCLEOTIDE SEQUENCE [LARGE SCALE GENOMIC DNA]</scope>
    <source>
        <strain evidence="2 3">JCM19232</strain>
    </source>
</reference>
<evidence type="ECO:0000259" key="1">
    <source>
        <dbReference type="PROSITE" id="PS51724"/>
    </source>
</evidence>
<dbReference type="Proteomes" id="UP000031670">
    <property type="component" value="Unassembled WGS sequence"/>
</dbReference>
<dbReference type="InterPro" id="IPR011990">
    <property type="entry name" value="TPR-like_helical_dom_sf"/>
</dbReference>
<dbReference type="Pfam" id="PF05036">
    <property type="entry name" value="SPOR"/>
    <property type="match status" value="1"/>
</dbReference>
<dbReference type="EMBL" id="BBSA01000003">
    <property type="protein sequence ID" value="GAM61488.1"/>
    <property type="molecule type" value="Genomic_DNA"/>
</dbReference>
<organism evidence="2 3">
    <name type="scientific">Vibrio ishigakensis</name>
    <dbReference type="NCBI Taxonomy" id="1481914"/>
    <lineage>
        <taxon>Bacteria</taxon>
        <taxon>Pseudomonadati</taxon>
        <taxon>Pseudomonadota</taxon>
        <taxon>Gammaproteobacteria</taxon>
        <taxon>Vibrionales</taxon>
        <taxon>Vibrionaceae</taxon>
        <taxon>Vibrio</taxon>
    </lineage>
</organism>
<dbReference type="Gene3D" id="3.30.70.1070">
    <property type="entry name" value="Sporulation related repeat"/>
    <property type="match status" value="1"/>
</dbReference>